<dbReference type="PROSITE" id="PS50234">
    <property type="entry name" value="VWFA"/>
    <property type="match status" value="1"/>
</dbReference>
<evidence type="ECO:0000259" key="1">
    <source>
        <dbReference type="PROSITE" id="PS50234"/>
    </source>
</evidence>
<reference evidence="2 3" key="1">
    <citation type="journal article" date="2014" name="Antonie Van Leeuwenhoek">
        <title>Fictibacillus enclensis sp. nov., isolated from marine sediment.</title>
        <authorList>
            <person name="Dastager S.G."/>
            <person name="Mawlankar R."/>
            <person name="Srinivasan K."/>
            <person name="Tang S.K."/>
            <person name="Lee J.C."/>
            <person name="Ramana V.V."/>
            <person name="Shouche Y.S."/>
        </authorList>
    </citation>
    <scope>NUCLEOTIDE SEQUENCE [LARGE SCALE GENOMIC DNA]</scope>
    <source>
        <strain evidence="2 3">NIO-1003</strain>
    </source>
</reference>
<dbReference type="InterPro" id="IPR002035">
    <property type="entry name" value="VWF_A"/>
</dbReference>
<comment type="caution">
    <text evidence="2">The sequence shown here is derived from an EMBL/GenBank/DDBJ whole genome shotgun (WGS) entry which is preliminary data.</text>
</comment>
<evidence type="ECO:0000313" key="3">
    <source>
        <dbReference type="Proteomes" id="UP000054099"/>
    </source>
</evidence>
<dbReference type="Proteomes" id="UP000054099">
    <property type="component" value="Unassembled WGS sequence"/>
</dbReference>
<gene>
    <name evidence="2" type="ORF">AS030_21430</name>
</gene>
<keyword evidence="3" id="KW-1185">Reference proteome</keyword>
<protein>
    <recommendedName>
        <fullName evidence="1">VWFA domain-containing protein</fullName>
    </recommendedName>
</protein>
<dbReference type="OrthoDB" id="136317at2"/>
<evidence type="ECO:0000313" key="2">
    <source>
        <dbReference type="EMBL" id="KSU79810.1"/>
    </source>
</evidence>
<dbReference type="RefSeq" id="WP_061975577.1">
    <property type="nucleotide sequence ID" value="NZ_FMAV01000006.1"/>
</dbReference>
<dbReference type="AlphaFoldDB" id="A0A0V8IYB3"/>
<dbReference type="InterPro" id="IPR036465">
    <property type="entry name" value="vWFA_dom_sf"/>
</dbReference>
<dbReference type="EMBL" id="LNQN01000008">
    <property type="protein sequence ID" value="KSU79810.1"/>
    <property type="molecule type" value="Genomic_DNA"/>
</dbReference>
<dbReference type="CDD" id="cd00198">
    <property type="entry name" value="vWFA"/>
    <property type="match status" value="1"/>
</dbReference>
<accession>A0A0V8IYB3</accession>
<sequence>MDYRLQATQQTPAYIMYLLDISASMNQLMDAGNHQEKRRIDVVTSALNSAIRQMVFRSTKGSRLSPRYKVSILAYSDNVFDVLGGIKSIDELARMKPLDNVQTQRLTNTAKAFSAAEKILLLELDKMQDCPAPLICHMTDGAYTGEDPEPIVQRIMNLTVPDGKVLVENIFISDEILSKPIENSKKWPGIMYETVLDEDYGNKLKRLSSPLPESYREMMIETGYKIEPGALMMLPGTNADLVSLGFQMSAATPVR</sequence>
<dbReference type="SUPFAM" id="SSF53300">
    <property type="entry name" value="vWA-like"/>
    <property type="match status" value="1"/>
</dbReference>
<organism evidence="2 3">
    <name type="scientific">Fictibacillus enclensis</name>
    <dbReference type="NCBI Taxonomy" id="1017270"/>
    <lineage>
        <taxon>Bacteria</taxon>
        <taxon>Bacillati</taxon>
        <taxon>Bacillota</taxon>
        <taxon>Bacilli</taxon>
        <taxon>Bacillales</taxon>
        <taxon>Fictibacillaceae</taxon>
        <taxon>Fictibacillus</taxon>
    </lineage>
</organism>
<name>A0A0V8IYB3_9BACL</name>
<proteinExistence type="predicted"/>
<feature type="domain" description="VWFA" evidence="1">
    <location>
        <begin position="14"/>
        <end position="211"/>
    </location>
</feature>
<dbReference type="Gene3D" id="3.40.50.410">
    <property type="entry name" value="von Willebrand factor, type A domain"/>
    <property type="match status" value="1"/>
</dbReference>